<dbReference type="EMBL" id="PGTX01000002">
    <property type="protein sequence ID" value="PJI80243.1"/>
    <property type="molecule type" value="Genomic_DNA"/>
</dbReference>
<dbReference type="RefSeq" id="WP_255408135.1">
    <property type="nucleotide sequence ID" value="NZ_CBCSBW010000002.1"/>
</dbReference>
<evidence type="ECO:0000313" key="1">
    <source>
        <dbReference type="EMBL" id="PJI80243.1"/>
    </source>
</evidence>
<gene>
    <name evidence="1" type="ORF">B0G85_1240</name>
</gene>
<proteinExistence type="predicted"/>
<evidence type="ECO:0000313" key="2">
    <source>
        <dbReference type="Proteomes" id="UP000229366"/>
    </source>
</evidence>
<sequence length="43" mass="4858">MKTNSEIANRKKIVSGAIGSLRIEGLKPSEIIIQETKERYRKA</sequence>
<dbReference type="Proteomes" id="UP000229366">
    <property type="component" value="Unassembled WGS sequence"/>
</dbReference>
<keyword evidence="2" id="KW-1185">Reference proteome</keyword>
<dbReference type="Gene3D" id="1.10.8.1050">
    <property type="entry name" value="Antitoxin VbhA-like"/>
    <property type="match status" value="1"/>
</dbReference>
<dbReference type="AlphaFoldDB" id="A0A2M8VS12"/>
<reference evidence="1 2" key="1">
    <citation type="submission" date="2017-11" db="EMBL/GenBank/DDBJ databases">
        <title>Genomic Encyclopedia of Type Strains, Phase III (KMG-III): the genomes of soil and plant-associated and newly described type strains.</title>
        <authorList>
            <person name="Whitman W."/>
        </authorList>
    </citation>
    <scope>NUCLEOTIDE SEQUENCE [LARGE SCALE GENOMIC DNA]</scope>
    <source>
        <strain evidence="1 2">UB-Domo-W1</strain>
    </source>
</reference>
<comment type="caution">
    <text evidence="1">The sequence shown here is derived from an EMBL/GenBank/DDBJ whole genome shotgun (WGS) entry which is preliminary data.</text>
</comment>
<organism evidence="1 2">
    <name type="scientific">Polynucleobacter brandtiae</name>
    <dbReference type="NCBI Taxonomy" id="1938816"/>
    <lineage>
        <taxon>Bacteria</taxon>
        <taxon>Pseudomonadati</taxon>
        <taxon>Pseudomonadota</taxon>
        <taxon>Betaproteobacteria</taxon>
        <taxon>Burkholderiales</taxon>
        <taxon>Burkholderiaceae</taxon>
        <taxon>Polynucleobacter</taxon>
    </lineage>
</organism>
<protein>
    <submittedName>
        <fullName evidence="1">Uncharacterized protein</fullName>
    </submittedName>
</protein>
<name>A0A2M8VS12_9BURK</name>
<accession>A0A2M8VS12</accession>
<dbReference type="InterPro" id="IPR043038">
    <property type="entry name" value="VbhA_sf"/>
</dbReference>